<reference evidence="3" key="1">
    <citation type="submission" date="2020-10" db="EMBL/GenBank/DDBJ databases">
        <authorList>
            <person name="Castelo-Branco R."/>
            <person name="Eusebio N."/>
            <person name="Adriana R."/>
            <person name="Vieira A."/>
            <person name="Brugerolle De Fraissinette N."/>
            <person name="Rezende De Castro R."/>
            <person name="Schneider M.P."/>
            <person name="Vasconcelos V."/>
            <person name="Leao P.N."/>
        </authorList>
    </citation>
    <scope>NUCLEOTIDE SEQUENCE</scope>
    <source>
        <strain evidence="3">LEGE 11480</strain>
    </source>
</reference>
<dbReference type="SUPFAM" id="SSF141571">
    <property type="entry name" value="Pentapeptide repeat-like"/>
    <property type="match status" value="1"/>
</dbReference>
<name>A0A928VT89_9CYAN</name>
<evidence type="ECO:0000313" key="4">
    <source>
        <dbReference type="Proteomes" id="UP000625316"/>
    </source>
</evidence>
<dbReference type="PANTHER" id="PTHR47485">
    <property type="entry name" value="THYLAKOID LUMENAL 17.4 KDA PROTEIN, CHLOROPLASTIC"/>
    <property type="match status" value="1"/>
</dbReference>
<keyword evidence="2" id="KW-0812">Transmembrane</keyword>
<dbReference type="PANTHER" id="PTHR47485:SF1">
    <property type="entry name" value="THYLAKOID LUMENAL 17.4 KDA PROTEIN, CHLOROPLASTIC"/>
    <property type="match status" value="1"/>
</dbReference>
<dbReference type="EMBL" id="JADEXQ010000076">
    <property type="protein sequence ID" value="MBE9031814.1"/>
    <property type="molecule type" value="Genomic_DNA"/>
</dbReference>
<dbReference type="RefSeq" id="WP_264326641.1">
    <property type="nucleotide sequence ID" value="NZ_JADEXQ010000076.1"/>
</dbReference>
<dbReference type="Gene3D" id="2.160.20.80">
    <property type="entry name" value="E3 ubiquitin-protein ligase SopA"/>
    <property type="match status" value="1"/>
</dbReference>
<accession>A0A928VT89</accession>
<keyword evidence="2" id="KW-1133">Transmembrane helix</keyword>
<sequence>MRLFKKKKQRLASQPLLLQLPNISVKAKLTFWAKSKGIRLTIQWLIFLLALIALVGLSKPVLWPGGFGIEKGESRSTKTIEKVEKDPKGNTTKTVETIKIDAGKTLWDWLSLLGVPTSLAILGYRLQQLQQKRAEVLAREQRERDEALAKEQRQIAADETKEEVLQVYFDRLSVLLVDKNLMAIAAKGEEATAEDRELLDSAVDVIRARTLSILRRFESDPERKTSVIRFLLEADIVSKLKLDLGAADLGAANLGAANLGAANLGAANLSKANLRFADLRFANLSAANLSDADLSFANLSAANLSDADLGCADLSKANLRAADLREANLSKADLGKADLSKANLRFADLRFADLSDAIFEKTVMPNGELKTSEPPQAD</sequence>
<evidence type="ECO:0000256" key="1">
    <source>
        <dbReference type="ARBA" id="ARBA00022737"/>
    </source>
</evidence>
<dbReference type="InterPro" id="IPR001646">
    <property type="entry name" value="5peptide_repeat"/>
</dbReference>
<comment type="caution">
    <text evidence="3">The sequence shown here is derived from an EMBL/GenBank/DDBJ whole genome shotgun (WGS) entry which is preliminary data.</text>
</comment>
<protein>
    <submittedName>
        <fullName evidence="3">Pentapeptide repeat-containing protein</fullName>
    </submittedName>
</protein>
<proteinExistence type="predicted"/>
<dbReference type="Pfam" id="PF00805">
    <property type="entry name" value="Pentapeptide"/>
    <property type="match status" value="2"/>
</dbReference>
<keyword evidence="4" id="KW-1185">Reference proteome</keyword>
<dbReference type="AlphaFoldDB" id="A0A928VT89"/>
<gene>
    <name evidence="3" type="ORF">IQ266_18935</name>
</gene>
<keyword evidence="2" id="KW-0472">Membrane</keyword>
<organism evidence="3 4">
    <name type="scientific">Romeriopsis navalis LEGE 11480</name>
    <dbReference type="NCBI Taxonomy" id="2777977"/>
    <lineage>
        <taxon>Bacteria</taxon>
        <taxon>Bacillati</taxon>
        <taxon>Cyanobacteriota</taxon>
        <taxon>Cyanophyceae</taxon>
        <taxon>Leptolyngbyales</taxon>
        <taxon>Leptolyngbyaceae</taxon>
        <taxon>Romeriopsis</taxon>
        <taxon>Romeriopsis navalis</taxon>
    </lineage>
</organism>
<evidence type="ECO:0000313" key="3">
    <source>
        <dbReference type="EMBL" id="MBE9031814.1"/>
    </source>
</evidence>
<dbReference type="Proteomes" id="UP000625316">
    <property type="component" value="Unassembled WGS sequence"/>
</dbReference>
<evidence type="ECO:0000256" key="2">
    <source>
        <dbReference type="SAM" id="Phobius"/>
    </source>
</evidence>
<feature type="transmembrane region" description="Helical" evidence="2">
    <location>
        <begin position="38"/>
        <end position="57"/>
    </location>
</feature>
<keyword evidence="1" id="KW-0677">Repeat</keyword>